<dbReference type="PRINTS" id="PR00080">
    <property type="entry name" value="SDRFAMILY"/>
</dbReference>
<dbReference type="Gene3D" id="3.40.50.720">
    <property type="entry name" value="NAD(P)-binding Rossmann-like Domain"/>
    <property type="match status" value="1"/>
</dbReference>
<organism evidence="3 4">
    <name type="scientific">Natronorubrum sediminis</name>
    <dbReference type="NCBI Taxonomy" id="640943"/>
    <lineage>
        <taxon>Archaea</taxon>
        <taxon>Methanobacteriati</taxon>
        <taxon>Methanobacteriota</taxon>
        <taxon>Stenosarchaea group</taxon>
        <taxon>Halobacteria</taxon>
        <taxon>Halobacteriales</taxon>
        <taxon>Natrialbaceae</taxon>
        <taxon>Natronorubrum</taxon>
    </lineage>
</organism>
<dbReference type="Proteomes" id="UP000199112">
    <property type="component" value="Unassembled WGS sequence"/>
</dbReference>
<dbReference type="RefSeq" id="WP_090507186.1">
    <property type="nucleotide sequence ID" value="NZ_FNWL01000002.1"/>
</dbReference>
<dbReference type="FunFam" id="3.40.50.720:FF:000084">
    <property type="entry name" value="Short-chain dehydrogenase reductase"/>
    <property type="match status" value="1"/>
</dbReference>
<keyword evidence="2" id="KW-0560">Oxidoreductase</keyword>
<comment type="similarity">
    <text evidence="1">Belongs to the short-chain dehydrogenases/reductases (SDR) family.</text>
</comment>
<name>A0A1H6G275_9EURY</name>
<reference evidence="4" key="1">
    <citation type="submission" date="2016-10" db="EMBL/GenBank/DDBJ databases">
        <authorList>
            <person name="Varghese N."/>
            <person name="Submissions S."/>
        </authorList>
    </citation>
    <scope>NUCLEOTIDE SEQUENCE [LARGE SCALE GENOMIC DNA]</scope>
    <source>
        <strain evidence="4">CGMCC 1.8981</strain>
    </source>
</reference>
<dbReference type="OrthoDB" id="24596at2157"/>
<protein>
    <recommendedName>
        <fullName evidence="5">NAD(P)-dependent dehydrogenase, short-chain alcohol dehydrogenase family</fullName>
    </recommendedName>
</protein>
<accession>A0A1H6G275</accession>
<dbReference type="EMBL" id="FNWL01000002">
    <property type="protein sequence ID" value="SEH16005.1"/>
    <property type="molecule type" value="Genomic_DNA"/>
</dbReference>
<dbReference type="InterPro" id="IPR051122">
    <property type="entry name" value="SDR_DHRS6-like"/>
</dbReference>
<evidence type="ECO:0000256" key="1">
    <source>
        <dbReference type="ARBA" id="ARBA00006484"/>
    </source>
</evidence>
<dbReference type="InterPro" id="IPR036291">
    <property type="entry name" value="NAD(P)-bd_dom_sf"/>
</dbReference>
<evidence type="ECO:0000313" key="3">
    <source>
        <dbReference type="EMBL" id="SEH16005.1"/>
    </source>
</evidence>
<gene>
    <name evidence="3" type="ORF">SAMN04487967_2367</name>
</gene>
<sequence>MSEQQQGRLEGSVSLITGGANGIGRATAERFLEEGAVVVVGDIEEPDSYEEGEVDYVELDVSSQDDWEDAITHIDDEYGELDVLFNNAGIISYDSITEIDVETWERDVSVNQTGVMLGMKYSVPLMRESGGGSIINSSSIWGNVGAEGTAAYQATKGAVRNMSKNAAITYVDDDIRVNSLHPGPIDTPLMQAQDDAINEEVIEATPMGRMAEPREVANAVLFAASDESSFMTGSELVIDGGYLAQ</sequence>
<proteinExistence type="inferred from homology"/>
<dbReference type="InterPro" id="IPR002347">
    <property type="entry name" value="SDR_fam"/>
</dbReference>
<dbReference type="AlphaFoldDB" id="A0A1H6G275"/>
<dbReference type="SUPFAM" id="SSF51735">
    <property type="entry name" value="NAD(P)-binding Rossmann-fold domains"/>
    <property type="match status" value="1"/>
</dbReference>
<keyword evidence="4" id="KW-1185">Reference proteome</keyword>
<evidence type="ECO:0008006" key="5">
    <source>
        <dbReference type="Google" id="ProtNLM"/>
    </source>
</evidence>
<evidence type="ECO:0000256" key="2">
    <source>
        <dbReference type="ARBA" id="ARBA00023002"/>
    </source>
</evidence>
<dbReference type="PRINTS" id="PR00081">
    <property type="entry name" value="GDHRDH"/>
</dbReference>
<dbReference type="GO" id="GO:0016491">
    <property type="term" value="F:oxidoreductase activity"/>
    <property type="evidence" value="ECO:0007669"/>
    <property type="project" value="UniProtKB-KW"/>
</dbReference>
<dbReference type="Pfam" id="PF13561">
    <property type="entry name" value="adh_short_C2"/>
    <property type="match status" value="1"/>
</dbReference>
<dbReference type="PANTHER" id="PTHR43477:SF1">
    <property type="entry name" value="DIHYDROANTICAPSIN 7-DEHYDROGENASE"/>
    <property type="match status" value="1"/>
</dbReference>
<dbReference type="PANTHER" id="PTHR43477">
    <property type="entry name" value="DIHYDROANTICAPSIN 7-DEHYDROGENASE"/>
    <property type="match status" value="1"/>
</dbReference>
<evidence type="ECO:0000313" key="4">
    <source>
        <dbReference type="Proteomes" id="UP000199112"/>
    </source>
</evidence>